<comment type="caution">
    <text evidence="1">The sequence shown here is derived from an EMBL/GenBank/DDBJ whole genome shotgun (WGS) entry which is preliminary data.</text>
</comment>
<sequence>MEFSREVRFCWNGANNAWQTLVSTVERQRSTVLLWNEPCGRNDEERRRISALKKIRWEESLDFYDFRWFYK</sequence>
<proteinExistence type="predicted"/>
<keyword evidence="2" id="KW-1185">Reference proteome</keyword>
<protein>
    <submittedName>
        <fullName evidence="1">Uncharacterized protein</fullName>
    </submittedName>
</protein>
<gene>
    <name evidence="1" type="primary">Acey_s0156.g3135</name>
    <name evidence="1" type="ORF">Y032_0156g3135</name>
</gene>
<reference evidence="2" key="1">
    <citation type="journal article" date="2015" name="Nat. Genet.">
        <title>The genome and transcriptome of the zoonotic hookworm Ancylostoma ceylanicum identify infection-specific gene families.</title>
        <authorList>
            <person name="Schwarz E.M."/>
            <person name="Hu Y."/>
            <person name="Antoshechkin I."/>
            <person name="Miller M.M."/>
            <person name="Sternberg P.W."/>
            <person name="Aroian R.V."/>
        </authorList>
    </citation>
    <scope>NUCLEOTIDE SEQUENCE</scope>
    <source>
        <strain evidence="2">HY135</strain>
    </source>
</reference>
<dbReference type="EMBL" id="JARK01001492">
    <property type="protein sequence ID" value="EYB95764.1"/>
    <property type="molecule type" value="Genomic_DNA"/>
</dbReference>
<name>A0A016SZL2_9BILA</name>
<organism evidence="1 2">
    <name type="scientific">Ancylostoma ceylanicum</name>
    <dbReference type="NCBI Taxonomy" id="53326"/>
    <lineage>
        <taxon>Eukaryota</taxon>
        <taxon>Metazoa</taxon>
        <taxon>Ecdysozoa</taxon>
        <taxon>Nematoda</taxon>
        <taxon>Chromadorea</taxon>
        <taxon>Rhabditida</taxon>
        <taxon>Rhabditina</taxon>
        <taxon>Rhabditomorpha</taxon>
        <taxon>Strongyloidea</taxon>
        <taxon>Ancylostomatidae</taxon>
        <taxon>Ancylostomatinae</taxon>
        <taxon>Ancylostoma</taxon>
    </lineage>
</organism>
<dbReference type="Proteomes" id="UP000024635">
    <property type="component" value="Unassembled WGS sequence"/>
</dbReference>
<dbReference type="AlphaFoldDB" id="A0A016SZL2"/>
<evidence type="ECO:0000313" key="2">
    <source>
        <dbReference type="Proteomes" id="UP000024635"/>
    </source>
</evidence>
<evidence type="ECO:0000313" key="1">
    <source>
        <dbReference type="EMBL" id="EYB95764.1"/>
    </source>
</evidence>
<accession>A0A016SZL2</accession>